<dbReference type="InterPro" id="IPR005194">
    <property type="entry name" value="Glyco_hydro_65_C"/>
</dbReference>
<evidence type="ECO:0000259" key="8">
    <source>
        <dbReference type="Pfam" id="PF03636"/>
    </source>
</evidence>
<dbReference type="Pfam" id="PF03636">
    <property type="entry name" value="Glyco_hydro_65N"/>
    <property type="match status" value="1"/>
</dbReference>
<dbReference type="SUPFAM" id="SSF48208">
    <property type="entry name" value="Six-hairpin glycosidases"/>
    <property type="match status" value="1"/>
</dbReference>
<organism evidence="9 10">
    <name type="scientific">Lichenifustis flavocetrariae</name>
    <dbReference type="NCBI Taxonomy" id="2949735"/>
    <lineage>
        <taxon>Bacteria</taxon>
        <taxon>Pseudomonadati</taxon>
        <taxon>Pseudomonadota</taxon>
        <taxon>Alphaproteobacteria</taxon>
        <taxon>Hyphomicrobiales</taxon>
        <taxon>Lichenihabitantaceae</taxon>
        <taxon>Lichenifustis</taxon>
    </lineage>
</organism>
<dbReference type="InterPro" id="IPR037018">
    <property type="entry name" value="GH65_N"/>
</dbReference>
<dbReference type="InterPro" id="IPR011013">
    <property type="entry name" value="Gal_mutarotase_sf_dom"/>
</dbReference>
<dbReference type="PANTHER" id="PTHR11051:SF8">
    <property type="entry name" value="PROTEIN-GLUCOSYLGALACTOSYLHYDROXYLYSINE GLUCOSIDASE"/>
    <property type="match status" value="1"/>
</dbReference>
<dbReference type="InterPro" id="IPR017045">
    <property type="entry name" value="Malt_Pase/Glycosyl_Hdrlase"/>
</dbReference>
<sequence>MPEFIQPTVDPAWTVREHGYDPLRERGIESRFAIGNGFLGVRGVPSISADKVCVSWPRTYVSGLFDTPASLPHILSLVSVPDWVAVSILVDGVPLLRVAADMDLHSRTLDMKRGMLFCSWRCAIAGSPIVAVRSVRLVSLADRRMGLELIEIDCGAEADISLEAAGASADPCLKPTKVTRGQGRWSIEETGKGIAMATEASLRLDGGEQAPATPDGETWLWRWRSEAGQVATLERMVSFARRDEKDGDALPRALKAQAAARAIGSDGIIGRHEAAWRERWHCSDVAIGSDPVAQHALRFAIYHLNSAANPEDEQVSIGARALTGEDYHGHVFWDTEIFLLPFYTLTWPAAARALLIYRYHGLDGARAKAIRMGWRGAFYAWESASSGDETTPDYGISADGTLVKILSGQEEEHISADVAYAVWHYWQATGDDGFLRDAGAEILFETARFWASRAQLETDGKSHIRGVEGPDEYHEHIDDNAYTNVMARWNIRRALEIVALLRLRWPACWTALARRLTLVDAELVSWTKVAGSIATGREAASGLVEQFAGYFELNEIDLASYAGRTSAMDVLLGRDQTQRSQVIKQADVVALLALVPEEFDEKSRLDNFNYYERRCDHGSSLSRAMHAQVAARVGETTLAMRYFKEAASIDLADTSWRSAGGVHIATLGGLWQAAVFGFAGMSIQEQGVAFDPRLPESWNSLQFRVQWRGRTLDIRIEQVSRRLLATLEDGETMTVIVAGVSYSVFRGPALSIELSSVEPEDVPGLAPCRTA</sequence>
<evidence type="ECO:0000259" key="7">
    <source>
        <dbReference type="Pfam" id="PF03633"/>
    </source>
</evidence>
<gene>
    <name evidence="9" type="ORF">M8523_29845</name>
</gene>
<reference evidence="9" key="1">
    <citation type="submission" date="2022-05" db="EMBL/GenBank/DDBJ databases">
        <authorList>
            <person name="Pankratov T."/>
        </authorList>
    </citation>
    <scope>NUCLEOTIDE SEQUENCE</scope>
    <source>
        <strain evidence="9">BP6-180914</strain>
    </source>
</reference>
<dbReference type="Pfam" id="PF03633">
    <property type="entry name" value="Glyco_hydro_65C"/>
    <property type="match status" value="1"/>
</dbReference>
<dbReference type="Proteomes" id="UP001165667">
    <property type="component" value="Unassembled WGS sequence"/>
</dbReference>
<protein>
    <submittedName>
        <fullName evidence="9">Glycoside hydrolase family 65 protein</fullName>
    </submittedName>
</protein>
<keyword evidence="10" id="KW-1185">Reference proteome</keyword>
<evidence type="ECO:0000313" key="9">
    <source>
        <dbReference type="EMBL" id="MCW6512138.1"/>
    </source>
</evidence>
<evidence type="ECO:0000256" key="2">
    <source>
        <dbReference type="ARBA" id="ARBA00022676"/>
    </source>
</evidence>
<feature type="domain" description="Glycoside hydrolase family 65 N-terminal" evidence="8">
    <location>
        <begin position="16"/>
        <end position="239"/>
    </location>
</feature>
<evidence type="ECO:0000256" key="5">
    <source>
        <dbReference type="PIRSR" id="PIRSR036289-51"/>
    </source>
</evidence>
<dbReference type="PANTHER" id="PTHR11051">
    <property type="entry name" value="GLYCOSYL HYDROLASE-RELATED"/>
    <property type="match status" value="1"/>
</dbReference>
<dbReference type="SUPFAM" id="SSF74650">
    <property type="entry name" value="Galactose mutarotase-like"/>
    <property type="match status" value="1"/>
</dbReference>
<feature type="binding site" evidence="5">
    <location>
        <begin position="584"/>
        <end position="585"/>
    </location>
    <ligand>
        <name>substrate</name>
    </ligand>
</feature>
<dbReference type="GO" id="GO:0016757">
    <property type="term" value="F:glycosyltransferase activity"/>
    <property type="evidence" value="ECO:0007669"/>
    <property type="project" value="UniProtKB-KW"/>
</dbReference>
<dbReference type="Gene3D" id="2.60.420.10">
    <property type="entry name" value="Maltose phosphorylase, domain 3"/>
    <property type="match status" value="1"/>
</dbReference>
<dbReference type="AlphaFoldDB" id="A0AA42CM32"/>
<evidence type="ECO:0000256" key="3">
    <source>
        <dbReference type="ARBA" id="ARBA00022679"/>
    </source>
</evidence>
<dbReference type="PIRSF" id="PIRSF036289">
    <property type="entry name" value="Glycosyl_hydrolase_malt_phosph"/>
    <property type="match status" value="1"/>
</dbReference>
<comment type="similarity">
    <text evidence="1">Belongs to the glycosyl hydrolase 65 family.</text>
</comment>
<dbReference type="Gene3D" id="1.50.10.10">
    <property type="match status" value="1"/>
</dbReference>
<dbReference type="GO" id="GO:0005975">
    <property type="term" value="P:carbohydrate metabolic process"/>
    <property type="evidence" value="ECO:0007669"/>
    <property type="project" value="InterPro"/>
</dbReference>
<comment type="caution">
    <text evidence="9">The sequence shown here is derived from an EMBL/GenBank/DDBJ whole genome shotgun (WGS) entry which is preliminary data.</text>
</comment>
<feature type="domain" description="Glycoside hydrolase family 65 C-terminal" evidence="7">
    <location>
        <begin position="681"/>
        <end position="743"/>
    </location>
</feature>
<feature type="active site" description="Proton donor" evidence="4">
    <location>
        <position position="472"/>
    </location>
</feature>
<evidence type="ECO:0000313" key="10">
    <source>
        <dbReference type="Proteomes" id="UP001165667"/>
    </source>
</evidence>
<dbReference type="GO" id="GO:0004553">
    <property type="term" value="F:hydrolase activity, hydrolyzing O-glycosyl compounds"/>
    <property type="evidence" value="ECO:0007669"/>
    <property type="project" value="TreeGrafter"/>
</dbReference>
<dbReference type="InterPro" id="IPR008928">
    <property type="entry name" value="6-hairpin_glycosidase_sf"/>
</dbReference>
<name>A0AA42CM32_9HYPH</name>
<feature type="domain" description="Glycoside hydrolase family 65 central catalytic" evidence="6">
    <location>
        <begin position="298"/>
        <end position="672"/>
    </location>
</feature>
<dbReference type="GO" id="GO:0030246">
    <property type="term" value="F:carbohydrate binding"/>
    <property type="evidence" value="ECO:0007669"/>
    <property type="project" value="InterPro"/>
</dbReference>
<evidence type="ECO:0000256" key="4">
    <source>
        <dbReference type="PIRSR" id="PIRSR036289-50"/>
    </source>
</evidence>
<dbReference type="InterPro" id="IPR005196">
    <property type="entry name" value="Glyco_hydro_65_N"/>
</dbReference>
<dbReference type="Gene3D" id="2.70.98.40">
    <property type="entry name" value="Glycoside hydrolase, family 65, N-terminal domain"/>
    <property type="match status" value="1"/>
</dbReference>
<dbReference type="RefSeq" id="WP_282588514.1">
    <property type="nucleotide sequence ID" value="NZ_JAMOIM010000041.1"/>
</dbReference>
<keyword evidence="3" id="KW-0808">Transferase</keyword>
<dbReference type="Pfam" id="PF03632">
    <property type="entry name" value="Glyco_hydro_65m"/>
    <property type="match status" value="1"/>
</dbReference>
<evidence type="ECO:0000259" key="6">
    <source>
        <dbReference type="Pfam" id="PF03632"/>
    </source>
</evidence>
<keyword evidence="9" id="KW-0378">Hydrolase</keyword>
<dbReference type="EMBL" id="JAMOIM010000041">
    <property type="protein sequence ID" value="MCW6512138.1"/>
    <property type="molecule type" value="Genomic_DNA"/>
</dbReference>
<proteinExistence type="inferred from homology"/>
<accession>A0AA42CM32</accession>
<dbReference type="InterPro" id="IPR012341">
    <property type="entry name" value="6hp_glycosidase-like_sf"/>
</dbReference>
<keyword evidence="2" id="KW-0328">Glycosyltransferase</keyword>
<feature type="binding site" evidence="5">
    <location>
        <begin position="333"/>
        <end position="334"/>
    </location>
    <ligand>
        <name>substrate</name>
    </ligand>
</feature>
<dbReference type="InterPro" id="IPR005195">
    <property type="entry name" value="Glyco_hydro_65_M"/>
</dbReference>
<evidence type="ECO:0000256" key="1">
    <source>
        <dbReference type="ARBA" id="ARBA00006768"/>
    </source>
</evidence>